<evidence type="ECO:0000256" key="2">
    <source>
        <dbReference type="ARBA" id="ARBA00012438"/>
    </source>
</evidence>
<dbReference type="PRINTS" id="PR00344">
    <property type="entry name" value="BCTRLSENSOR"/>
</dbReference>
<evidence type="ECO:0000313" key="9">
    <source>
        <dbReference type="EMBL" id="QQQ19408.1"/>
    </source>
</evidence>
<keyword evidence="4" id="KW-0902">Two-component regulatory system</keyword>
<keyword evidence="6" id="KW-0812">Transmembrane</keyword>
<organism evidence="9 10">
    <name type="scientific">Brevundimonas vitisensis</name>
    <dbReference type="NCBI Taxonomy" id="2800818"/>
    <lineage>
        <taxon>Bacteria</taxon>
        <taxon>Pseudomonadati</taxon>
        <taxon>Pseudomonadota</taxon>
        <taxon>Alphaproteobacteria</taxon>
        <taxon>Caulobacterales</taxon>
        <taxon>Caulobacteraceae</taxon>
        <taxon>Brevundimonas</taxon>
    </lineage>
</organism>
<evidence type="ECO:0000256" key="1">
    <source>
        <dbReference type="ARBA" id="ARBA00000085"/>
    </source>
</evidence>
<evidence type="ECO:0000256" key="4">
    <source>
        <dbReference type="ARBA" id="ARBA00023012"/>
    </source>
</evidence>
<dbReference type="Pfam" id="PF02518">
    <property type="entry name" value="HATPase_c"/>
    <property type="match status" value="1"/>
</dbReference>
<dbReference type="CDD" id="cd16922">
    <property type="entry name" value="HATPase_EvgS-ArcB-TorS-like"/>
    <property type="match status" value="1"/>
</dbReference>
<dbReference type="EC" id="2.7.13.3" evidence="2"/>
<feature type="transmembrane region" description="Helical" evidence="6">
    <location>
        <begin position="128"/>
        <end position="148"/>
    </location>
</feature>
<dbReference type="InterPro" id="IPR004358">
    <property type="entry name" value="Sig_transdc_His_kin-like_C"/>
</dbReference>
<dbReference type="SUPFAM" id="SSF52172">
    <property type="entry name" value="CheY-like"/>
    <property type="match status" value="1"/>
</dbReference>
<feature type="transmembrane region" description="Helical" evidence="6">
    <location>
        <begin position="42"/>
        <end position="60"/>
    </location>
</feature>
<keyword evidence="6" id="KW-0472">Membrane</keyword>
<dbReference type="EMBL" id="CP067977">
    <property type="protein sequence ID" value="QQQ19408.1"/>
    <property type="molecule type" value="Genomic_DNA"/>
</dbReference>
<dbReference type="SUPFAM" id="SSF47384">
    <property type="entry name" value="Homodimeric domain of signal transducing histidine kinase"/>
    <property type="match status" value="1"/>
</dbReference>
<dbReference type="SUPFAM" id="SSF55874">
    <property type="entry name" value="ATPase domain of HSP90 chaperone/DNA topoisomerase II/histidine kinase"/>
    <property type="match status" value="1"/>
</dbReference>
<evidence type="ECO:0000259" key="8">
    <source>
        <dbReference type="PROSITE" id="PS50110"/>
    </source>
</evidence>
<keyword evidence="6" id="KW-1133">Transmembrane helix</keyword>
<dbReference type="CDD" id="cd00082">
    <property type="entry name" value="HisKA"/>
    <property type="match status" value="1"/>
</dbReference>
<dbReference type="SMART" id="SM00388">
    <property type="entry name" value="HisKA"/>
    <property type="match status" value="1"/>
</dbReference>
<evidence type="ECO:0000256" key="5">
    <source>
        <dbReference type="PROSITE-ProRule" id="PRU00169"/>
    </source>
</evidence>
<evidence type="ECO:0000259" key="7">
    <source>
        <dbReference type="PROSITE" id="PS50109"/>
    </source>
</evidence>
<dbReference type="Pfam" id="PF00072">
    <property type="entry name" value="Response_reg"/>
    <property type="match status" value="1"/>
</dbReference>
<evidence type="ECO:0000256" key="3">
    <source>
        <dbReference type="ARBA" id="ARBA00022553"/>
    </source>
</evidence>
<keyword evidence="3 5" id="KW-0597">Phosphoprotein</keyword>
<dbReference type="PROSITE" id="PS50109">
    <property type="entry name" value="HIS_KIN"/>
    <property type="match status" value="1"/>
</dbReference>
<feature type="domain" description="Response regulatory" evidence="8">
    <location>
        <begin position="476"/>
        <end position="592"/>
    </location>
</feature>
<dbReference type="PROSITE" id="PS50110">
    <property type="entry name" value="RESPONSE_REGULATORY"/>
    <property type="match status" value="1"/>
</dbReference>
<dbReference type="Proteomes" id="UP000595448">
    <property type="component" value="Chromosome"/>
</dbReference>
<accession>A0ABX7BRP5</accession>
<dbReference type="Pfam" id="PF00512">
    <property type="entry name" value="HisKA"/>
    <property type="match status" value="1"/>
</dbReference>
<dbReference type="Gene3D" id="1.10.287.130">
    <property type="match status" value="1"/>
</dbReference>
<evidence type="ECO:0000256" key="6">
    <source>
        <dbReference type="SAM" id="Phobius"/>
    </source>
</evidence>
<dbReference type="InterPro" id="IPR003661">
    <property type="entry name" value="HisK_dim/P_dom"/>
</dbReference>
<feature type="transmembrane region" description="Helical" evidence="6">
    <location>
        <begin position="153"/>
        <end position="175"/>
    </location>
</feature>
<comment type="catalytic activity">
    <reaction evidence="1">
        <text>ATP + protein L-histidine = ADP + protein N-phospho-L-histidine.</text>
        <dbReference type="EC" id="2.7.13.3"/>
    </reaction>
</comment>
<feature type="domain" description="Histidine kinase" evidence="7">
    <location>
        <begin position="236"/>
        <end position="454"/>
    </location>
</feature>
<dbReference type="CDD" id="cd17546">
    <property type="entry name" value="REC_hyHK_CKI1_RcsC-like"/>
    <property type="match status" value="1"/>
</dbReference>
<gene>
    <name evidence="9" type="ORF">JIP62_04720</name>
</gene>
<feature type="transmembrane region" description="Helical" evidence="6">
    <location>
        <begin position="98"/>
        <end position="122"/>
    </location>
</feature>
<dbReference type="InterPro" id="IPR036890">
    <property type="entry name" value="HATPase_C_sf"/>
</dbReference>
<dbReference type="InterPro" id="IPR036097">
    <property type="entry name" value="HisK_dim/P_sf"/>
</dbReference>
<feature type="transmembrane region" description="Helical" evidence="6">
    <location>
        <begin position="181"/>
        <end position="199"/>
    </location>
</feature>
<dbReference type="InterPro" id="IPR003594">
    <property type="entry name" value="HATPase_dom"/>
</dbReference>
<evidence type="ECO:0000313" key="10">
    <source>
        <dbReference type="Proteomes" id="UP000595448"/>
    </source>
</evidence>
<keyword evidence="10" id="KW-1185">Reference proteome</keyword>
<dbReference type="Gene3D" id="3.30.565.10">
    <property type="entry name" value="Histidine kinase-like ATPase, C-terminal domain"/>
    <property type="match status" value="1"/>
</dbReference>
<dbReference type="RefSeq" id="WP_201103759.1">
    <property type="nucleotide sequence ID" value="NZ_CP067977.1"/>
</dbReference>
<sequence>MRRVSPFGNQSFVFVDHGAVKGNSIMVTADYALVAQIRFRELKTRVALAAFIGTTAWFMAPSLWPAVWFGAVLFTQLIDWAVFRPLRQRPDMVVSRGYEALCCLTAALTVVVYSSMATYLWFNGGEAGLLFAMIQVAGGLLHVCLHMYHSRPLLLSAAAMHGLYFLGLPVVEAVLTRSFEPLLLAVGCILFLTHLVVAVRQNLATTRALKAANREALEQGQRAEIASAAKSDFLAVISHEIRTPMNAVMSAANLLRRTRLDPRQREHVSMLVDAGDVLLGLLNDVLDFSKIEAGKMQLEVADIDVRDRLRSLVRLWEQRAMANGVRLRLEIPAAIPEVVRVDPLRFQQILFNLMSNAVKFTEAGEVVVTVGWAPATSRLSVAVRDTGVGIPADRLDKVFNSFEQADAGTTRRFGGTGLGLTISRRLAQLMGGDLSVDSIVGQGSTFRLELPVEVAVDAAQQPLRQDVEPLSLSGRSILAADDHEVNRRILALLLEPHGCRLTLVENGAEAVEAAALERFDAVLMDMQMPVMDGLEASRRIRLGGLNADTPLIALTANAMDVHRAAWDAAGVHAFLTKPIDPTLLAQTLAEACAVPRNDPDRAVA</sequence>
<dbReference type="PANTHER" id="PTHR45339:SF1">
    <property type="entry name" value="HYBRID SIGNAL TRANSDUCTION HISTIDINE KINASE J"/>
    <property type="match status" value="1"/>
</dbReference>
<feature type="modified residue" description="4-aspartylphosphate" evidence="5">
    <location>
        <position position="525"/>
    </location>
</feature>
<name>A0ABX7BRP5_9CAUL</name>
<dbReference type="SMART" id="SM00448">
    <property type="entry name" value="REC"/>
    <property type="match status" value="1"/>
</dbReference>
<dbReference type="Gene3D" id="3.40.50.2300">
    <property type="match status" value="1"/>
</dbReference>
<dbReference type="PANTHER" id="PTHR45339">
    <property type="entry name" value="HYBRID SIGNAL TRANSDUCTION HISTIDINE KINASE J"/>
    <property type="match status" value="1"/>
</dbReference>
<protein>
    <recommendedName>
        <fullName evidence="2">histidine kinase</fullName>
        <ecNumber evidence="2">2.7.13.3</ecNumber>
    </recommendedName>
</protein>
<dbReference type="SMART" id="SM00387">
    <property type="entry name" value="HATPase_c"/>
    <property type="match status" value="1"/>
</dbReference>
<dbReference type="InterPro" id="IPR005467">
    <property type="entry name" value="His_kinase_dom"/>
</dbReference>
<reference evidence="9 10" key="1">
    <citation type="submission" date="2021-01" db="EMBL/GenBank/DDBJ databases">
        <title>Brevundimonas vitis sp. nov., an bacterium isolated from grape (Vitis vinifera).</title>
        <authorList>
            <person name="Jiang L."/>
            <person name="Lee J."/>
        </authorList>
    </citation>
    <scope>NUCLEOTIDE SEQUENCE [LARGE SCALE GENOMIC DNA]</scope>
    <source>
        <strain evidence="9 10">GRTSA-9</strain>
    </source>
</reference>
<dbReference type="InterPro" id="IPR011006">
    <property type="entry name" value="CheY-like_superfamily"/>
</dbReference>
<dbReference type="InterPro" id="IPR001789">
    <property type="entry name" value="Sig_transdc_resp-reg_receiver"/>
</dbReference>
<proteinExistence type="predicted"/>